<organism evidence="2 3">
    <name type="scientific">Azospira inquinata</name>
    <dbReference type="NCBI Taxonomy" id="2785627"/>
    <lineage>
        <taxon>Bacteria</taxon>
        <taxon>Pseudomonadati</taxon>
        <taxon>Pseudomonadota</taxon>
        <taxon>Betaproteobacteria</taxon>
        <taxon>Rhodocyclales</taxon>
        <taxon>Rhodocyclaceae</taxon>
        <taxon>Azospira</taxon>
    </lineage>
</organism>
<name>A0A975SQV7_9RHOO</name>
<feature type="transmembrane region" description="Helical" evidence="1">
    <location>
        <begin position="12"/>
        <end position="30"/>
    </location>
</feature>
<evidence type="ECO:0000256" key="1">
    <source>
        <dbReference type="SAM" id="Phobius"/>
    </source>
</evidence>
<keyword evidence="1" id="KW-0812">Transmembrane</keyword>
<reference evidence="2" key="1">
    <citation type="submission" date="2020-11" db="EMBL/GenBank/DDBJ databases">
        <title>Azospira inquinata sp. nov.</title>
        <authorList>
            <person name="Moe W.M."/>
            <person name="Mikes M.C."/>
        </authorList>
    </citation>
    <scope>NUCLEOTIDE SEQUENCE</scope>
    <source>
        <strain evidence="2">Azo-3</strain>
    </source>
</reference>
<keyword evidence="1" id="KW-1133">Transmembrane helix</keyword>
<accession>A0A975SQV7</accession>
<keyword evidence="3" id="KW-1185">Reference proteome</keyword>
<sequence length="300" mass="33685">MKLPNSLTGYPRVAGLALIIYIGTMILPVWCHGIPLPSNQQTPPPKHCQPANFALGSSTKFCLQTDRTNSQALTLHIYQSTASGTYRLSDTLSIEDWYSNGFAKVLQTGPNQADMIVAQGTGTHGTGVGQTLIYLIAYHNQRFEPVLFESLSHTLTEPEGMKRCEGTLSLELLGKLRVFTKKGKPIARIDYRFRGDYQPDTETSPKTPARHMRNQWHDELSYCPATASFYGCQSSNRKKPTNVVRAAIDKARQEFVKQRPSVYPSQSEEQESPTTSMWGLLDNIIRYPELMRTNRTDIPN</sequence>
<evidence type="ECO:0000313" key="3">
    <source>
        <dbReference type="Proteomes" id="UP000683428"/>
    </source>
</evidence>
<dbReference type="EMBL" id="CP064782">
    <property type="protein sequence ID" value="QWT50294.1"/>
    <property type="molecule type" value="Genomic_DNA"/>
</dbReference>
<keyword evidence="1" id="KW-0472">Membrane</keyword>
<dbReference type="AlphaFoldDB" id="A0A975SQV7"/>
<dbReference type="Proteomes" id="UP000683428">
    <property type="component" value="Chromosome"/>
</dbReference>
<gene>
    <name evidence="2" type="ORF">Azoinq_06825</name>
</gene>
<dbReference type="KEGG" id="aiq:Azoinq_06825"/>
<protein>
    <submittedName>
        <fullName evidence="2">Uncharacterized protein</fullName>
    </submittedName>
</protein>
<evidence type="ECO:0000313" key="2">
    <source>
        <dbReference type="EMBL" id="QWT50294.1"/>
    </source>
</evidence>
<dbReference type="RefSeq" id="WP_216130658.1">
    <property type="nucleotide sequence ID" value="NZ_CP064782.1"/>
</dbReference>
<proteinExistence type="predicted"/>